<sequence>MKAVQDPTPAMPAGCELLAQQRTASPTLGPDRGNSVRCFGCRRHGHFRRDWPDLRRNSSASLGNEYGRRPTWFRELRQRSKRPRILYRPKLDCCQFSSPGSCYRDVYGAPTNGSQDCYGGPPERDGASGGPRVANMSPQAVEDQPGKLLNLLCLYGNVVKIKFLEIKNGCPIVQIEDHLAKERALPFKPPDDTPPFKEFMGNCNNRISKLETTYKNRIPPPMHRHNPSSSTNIKQ</sequence>
<comment type="caution">
    <text evidence="1">The sequence shown here is derived from an EMBL/GenBank/DDBJ whole genome shotgun (WGS) entry which is preliminary data.</text>
</comment>
<name>A0AC60QP79_IXOPE</name>
<reference evidence="1 2" key="1">
    <citation type="journal article" date="2020" name="Cell">
        <title>Large-Scale Comparative Analyses of Tick Genomes Elucidate Their Genetic Diversity and Vector Capacities.</title>
        <authorList>
            <consortium name="Tick Genome and Microbiome Consortium (TIGMIC)"/>
            <person name="Jia N."/>
            <person name="Wang J."/>
            <person name="Shi W."/>
            <person name="Du L."/>
            <person name="Sun Y."/>
            <person name="Zhan W."/>
            <person name="Jiang J.F."/>
            <person name="Wang Q."/>
            <person name="Zhang B."/>
            <person name="Ji P."/>
            <person name="Bell-Sakyi L."/>
            <person name="Cui X.M."/>
            <person name="Yuan T.T."/>
            <person name="Jiang B.G."/>
            <person name="Yang W.F."/>
            <person name="Lam T.T."/>
            <person name="Chang Q.C."/>
            <person name="Ding S.J."/>
            <person name="Wang X.J."/>
            <person name="Zhu J.G."/>
            <person name="Ruan X.D."/>
            <person name="Zhao L."/>
            <person name="Wei J.T."/>
            <person name="Ye R.Z."/>
            <person name="Que T.C."/>
            <person name="Du C.H."/>
            <person name="Zhou Y.H."/>
            <person name="Cheng J.X."/>
            <person name="Dai P.F."/>
            <person name="Guo W.B."/>
            <person name="Han X.H."/>
            <person name="Huang E.J."/>
            <person name="Li L.F."/>
            <person name="Wei W."/>
            <person name="Gao Y.C."/>
            <person name="Liu J.Z."/>
            <person name="Shao H.Z."/>
            <person name="Wang X."/>
            <person name="Wang C.C."/>
            <person name="Yang T.C."/>
            <person name="Huo Q.B."/>
            <person name="Li W."/>
            <person name="Chen H.Y."/>
            <person name="Chen S.E."/>
            <person name="Zhou L.G."/>
            <person name="Ni X.B."/>
            <person name="Tian J.H."/>
            <person name="Sheng Y."/>
            <person name="Liu T."/>
            <person name="Pan Y.S."/>
            <person name="Xia L.Y."/>
            <person name="Li J."/>
            <person name="Zhao F."/>
            <person name="Cao W.C."/>
        </authorList>
    </citation>
    <scope>NUCLEOTIDE SEQUENCE [LARGE SCALE GENOMIC DNA]</scope>
    <source>
        <strain evidence="1">Iper-2018</strain>
    </source>
</reference>
<gene>
    <name evidence="1" type="ORF">HPB47_017432</name>
</gene>
<proteinExistence type="predicted"/>
<organism evidence="1 2">
    <name type="scientific">Ixodes persulcatus</name>
    <name type="common">Taiga tick</name>
    <dbReference type="NCBI Taxonomy" id="34615"/>
    <lineage>
        <taxon>Eukaryota</taxon>
        <taxon>Metazoa</taxon>
        <taxon>Ecdysozoa</taxon>
        <taxon>Arthropoda</taxon>
        <taxon>Chelicerata</taxon>
        <taxon>Arachnida</taxon>
        <taxon>Acari</taxon>
        <taxon>Parasitiformes</taxon>
        <taxon>Ixodida</taxon>
        <taxon>Ixodoidea</taxon>
        <taxon>Ixodidae</taxon>
        <taxon>Ixodinae</taxon>
        <taxon>Ixodes</taxon>
    </lineage>
</organism>
<accession>A0AC60QP79</accession>
<evidence type="ECO:0000313" key="1">
    <source>
        <dbReference type="EMBL" id="KAG0437468.1"/>
    </source>
</evidence>
<keyword evidence="2" id="KW-1185">Reference proteome</keyword>
<dbReference type="Proteomes" id="UP000805193">
    <property type="component" value="Unassembled WGS sequence"/>
</dbReference>
<dbReference type="EMBL" id="JABSTQ010006345">
    <property type="protein sequence ID" value="KAG0437468.1"/>
    <property type="molecule type" value="Genomic_DNA"/>
</dbReference>
<evidence type="ECO:0000313" key="2">
    <source>
        <dbReference type="Proteomes" id="UP000805193"/>
    </source>
</evidence>
<protein>
    <submittedName>
        <fullName evidence="1">Uncharacterized protein</fullName>
    </submittedName>
</protein>